<comment type="caution">
    <text evidence="2">The sequence shown here is derived from an EMBL/GenBank/DDBJ whole genome shotgun (WGS) entry which is preliminary data.</text>
</comment>
<sequence length="94" mass="10569">MANQILCKNCKTWNSTEAETCSSCGYELHSERIQREEVSLQRAETQKGWDVPVIKIKPSHPWYVRPFLYVARAVQIAALAIGGALAWSAFWASA</sequence>
<keyword evidence="1" id="KW-0472">Membrane</keyword>
<keyword evidence="1" id="KW-1133">Transmembrane helix</keyword>
<dbReference type="OrthoDB" id="772995at2"/>
<keyword evidence="1" id="KW-0812">Transmembrane</keyword>
<evidence type="ECO:0000256" key="1">
    <source>
        <dbReference type="SAM" id="Phobius"/>
    </source>
</evidence>
<dbReference type="AlphaFoldDB" id="A0A6N6RKM0"/>
<dbReference type="EMBL" id="WBVO01000004">
    <property type="protein sequence ID" value="KAB2810380.1"/>
    <property type="molecule type" value="Genomic_DNA"/>
</dbReference>
<name>A0A6N6RKM0_9FLAO</name>
<dbReference type="Proteomes" id="UP000468650">
    <property type="component" value="Unassembled WGS sequence"/>
</dbReference>
<proteinExistence type="predicted"/>
<accession>A0A6N6RKM0</accession>
<feature type="transmembrane region" description="Helical" evidence="1">
    <location>
        <begin position="67"/>
        <end position="90"/>
    </location>
</feature>
<evidence type="ECO:0000313" key="3">
    <source>
        <dbReference type="Proteomes" id="UP000468650"/>
    </source>
</evidence>
<reference evidence="2 3" key="1">
    <citation type="submission" date="2019-09" db="EMBL/GenBank/DDBJ databases">
        <title>Genomes of family Cryomorphaceae.</title>
        <authorList>
            <person name="Bowman J.P."/>
        </authorList>
    </citation>
    <scope>NUCLEOTIDE SEQUENCE [LARGE SCALE GENOMIC DNA]</scope>
    <source>
        <strain evidence="2 3">LMG 25704</strain>
    </source>
</reference>
<protein>
    <submittedName>
        <fullName evidence="2">Uncharacterized protein</fullName>
    </submittedName>
</protein>
<dbReference type="RefSeq" id="WP_151667169.1">
    <property type="nucleotide sequence ID" value="NZ_WBVO01000004.1"/>
</dbReference>
<evidence type="ECO:0000313" key="2">
    <source>
        <dbReference type="EMBL" id="KAB2810380.1"/>
    </source>
</evidence>
<organism evidence="2 3">
    <name type="scientific">Phaeocystidibacter luteus</name>
    <dbReference type="NCBI Taxonomy" id="911197"/>
    <lineage>
        <taxon>Bacteria</taxon>
        <taxon>Pseudomonadati</taxon>
        <taxon>Bacteroidota</taxon>
        <taxon>Flavobacteriia</taxon>
        <taxon>Flavobacteriales</taxon>
        <taxon>Phaeocystidibacteraceae</taxon>
        <taxon>Phaeocystidibacter</taxon>
    </lineage>
</organism>
<keyword evidence="3" id="KW-1185">Reference proteome</keyword>
<gene>
    <name evidence="2" type="ORF">F8C67_07270</name>
</gene>